<accession>A0AAV9URN7</accession>
<evidence type="ECO:0000256" key="1">
    <source>
        <dbReference type="SAM" id="MobiDB-lite"/>
    </source>
</evidence>
<evidence type="ECO:0000313" key="4">
    <source>
        <dbReference type="Proteomes" id="UP001375240"/>
    </source>
</evidence>
<organism evidence="3 4">
    <name type="scientific">Orbilia brochopaga</name>
    <dbReference type="NCBI Taxonomy" id="3140254"/>
    <lineage>
        <taxon>Eukaryota</taxon>
        <taxon>Fungi</taxon>
        <taxon>Dikarya</taxon>
        <taxon>Ascomycota</taxon>
        <taxon>Pezizomycotina</taxon>
        <taxon>Orbiliomycetes</taxon>
        <taxon>Orbiliales</taxon>
        <taxon>Orbiliaceae</taxon>
        <taxon>Orbilia</taxon>
    </lineage>
</organism>
<keyword evidence="2" id="KW-0812">Transmembrane</keyword>
<gene>
    <name evidence="3" type="ORF">TWF696_007348</name>
</gene>
<feature type="compositionally biased region" description="Pro residues" evidence="1">
    <location>
        <begin position="74"/>
        <end position="84"/>
    </location>
</feature>
<keyword evidence="2" id="KW-1133">Transmembrane helix</keyword>
<dbReference type="AlphaFoldDB" id="A0AAV9URN7"/>
<feature type="region of interest" description="Disordered" evidence="1">
    <location>
        <begin position="47"/>
        <end position="84"/>
    </location>
</feature>
<comment type="caution">
    <text evidence="3">The sequence shown here is derived from an EMBL/GenBank/DDBJ whole genome shotgun (WGS) entry which is preliminary data.</text>
</comment>
<dbReference type="EMBL" id="JAVHNQ010000005">
    <property type="protein sequence ID" value="KAK6347276.1"/>
    <property type="molecule type" value="Genomic_DNA"/>
</dbReference>
<evidence type="ECO:0000313" key="3">
    <source>
        <dbReference type="EMBL" id="KAK6347276.1"/>
    </source>
</evidence>
<feature type="transmembrane region" description="Helical" evidence="2">
    <location>
        <begin position="6"/>
        <end position="24"/>
    </location>
</feature>
<proteinExistence type="predicted"/>
<protein>
    <submittedName>
        <fullName evidence="3">Uncharacterized protein</fullName>
    </submittedName>
</protein>
<name>A0AAV9URN7_9PEZI</name>
<keyword evidence="4" id="KW-1185">Reference proteome</keyword>
<reference evidence="3 4" key="1">
    <citation type="submission" date="2019-10" db="EMBL/GenBank/DDBJ databases">
        <authorList>
            <person name="Palmer J.M."/>
        </authorList>
    </citation>
    <scope>NUCLEOTIDE SEQUENCE [LARGE SCALE GENOMIC DNA]</scope>
    <source>
        <strain evidence="3 4">TWF696</strain>
    </source>
</reference>
<dbReference type="Proteomes" id="UP001375240">
    <property type="component" value="Unassembled WGS sequence"/>
</dbReference>
<keyword evidence="2" id="KW-0472">Membrane</keyword>
<evidence type="ECO:0000256" key="2">
    <source>
        <dbReference type="SAM" id="Phobius"/>
    </source>
</evidence>
<sequence>MSLEATVTLILNLVGVVLNAAALWQQIIANYRNYNANHMHNANEDVDIESGDANLADRPQPVDNSAAGMDIPLTPMPPPPKSEP</sequence>